<accession>A0A7J6NXP8</accession>
<evidence type="ECO:0000313" key="7">
    <source>
        <dbReference type="EMBL" id="KAF4688672.1"/>
    </source>
</evidence>
<evidence type="ECO:0000256" key="3">
    <source>
        <dbReference type="ARBA" id="ARBA00022989"/>
    </source>
</evidence>
<evidence type="ECO:0000256" key="1">
    <source>
        <dbReference type="ARBA" id="ARBA00004141"/>
    </source>
</evidence>
<dbReference type="SUPFAM" id="SSF90123">
    <property type="entry name" value="ABC transporter transmembrane region"/>
    <property type="match status" value="1"/>
</dbReference>
<dbReference type="PANTHER" id="PTHR24221:SF503">
    <property type="entry name" value="MITOCHONDRIAL POTASSIUM CHANNEL ATP-BINDING SUBUNIT"/>
    <property type="match status" value="1"/>
</dbReference>
<dbReference type="Gene3D" id="1.20.1560.10">
    <property type="entry name" value="ABC transporter type 1, transmembrane domain"/>
    <property type="match status" value="1"/>
</dbReference>
<comment type="subcellular location">
    <subcellularLocation>
        <location evidence="1">Membrane</location>
        <topology evidence="1">Multi-pass membrane protein</topology>
    </subcellularLocation>
</comment>
<evidence type="ECO:0000256" key="4">
    <source>
        <dbReference type="ARBA" id="ARBA00023136"/>
    </source>
</evidence>
<dbReference type="GO" id="GO:0140359">
    <property type="term" value="F:ABC-type transporter activity"/>
    <property type="evidence" value="ECO:0007669"/>
    <property type="project" value="InterPro"/>
</dbReference>
<dbReference type="InterPro" id="IPR036640">
    <property type="entry name" value="ABC1_TM_sf"/>
</dbReference>
<sequence>MLLQRIHAVDENIRLAAFGAIRYAVKEPSPISLPIAAGGLGVMTGIVFLSIFFTYALVFWYGGKLIYDGTNNPSTGEPYNGGNVITVYFACIMATFALGQIAPNISFFIEGKTAGAKIFPLFEVRDDPSRIEPPLSEGPRDSGSRPTMSSIAFRKVTFSYPARPEVEVLSDVSFTINAGEK</sequence>
<dbReference type="GO" id="GO:0005524">
    <property type="term" value="F:ATP binding"/>
    <property type="evidence" value="ECO:0007669"/>
    <property type="project" value="InterPro"/>
</dbReference>
<keyword evidence="2 5" id="KW-0812">Transmembrane</keyword>
<feature type="transmembrane region" description="Helical" evidence="5">
    <location>
        <begin position="35"/>
        <end position="61"/>
    </location>
</feature>
<dbReference type="Gene3D" id="3.40.50.300">
    <property type="entry name" value="P-loop containing nucleotide triphosphate hydrolases"/>
    <property type="match status" value="1"/>
</dbReference>
<protein>
    <submittedName>
        <fullName evidence="7">(ABC) transporter</fullName>
    </submittedName>
</protein>
<reference evidence="7 8" key="1">
    <citation type="submission" date="2020-04" db="EMBL/GenBank/DDBJ databases">
        <title>Perkinsus olseni comparative genomics.</title>
        <authorList>
            <person name="Bogema D.R."/>
        </authorList>
    </citation>
    <scope>NUCLEOTIDE SEQUENCE [LARGE SCALE GENOMIC DNA]</scope>
    <source>
        <strain evidence="7">ATCC PRA-205</strain>
    </source>
</reference>
<organism evidence="7 8">
    <name type="scientific">Perkinsus olseni</name>
    <name type="common">Perkinsus atlanticus</name>
    <dbReference type="NCBI Taxonomy" id="32597"/>
    <lineage>
        <taxon>Eukaryota</taxon>
        <taxon>Sar</taxon>
        <taxon>Alveolata</taxon>
        <taxon>Perkinsozoa</taxon>
        <taxon>Perkinsea</taxon>
        <taxon>Perkinsida</taxon>
        <taxon>Perkinsidae</taxon>
        <taxon>Perkinsus</taxon>
    </lineage>
</organism>
<dbReference type="InterPro" id="IPR027417">
    <property type="entry name" value="P-loop_NTPase"/>
</dbReference>
<evidence type="ECO:0000256" key="5">
    <source>
        <dbReference type="SAM" id="Phobius"/>
    </source>
</evidence>
<evidence type="ECO:0000259" key="6">
    <source>
        <dbReference type="PROSITE" id="PS50929"/>
    </source>
</evidence>
<evidence type="ECO:0000313" key="8">
    <source>
        <dbReference type="Proteomes" id="UP000574390"/>
    </source>
</evidence>
<keyword evidence="3 5" id="KW-1133">Transmembrane helix</keyword>
<feature type="non-terminal residue" evidence="7">
    <location>
        <position position="1"/>
    </location>
</feature>
<name>A0A7J6NXP8_PEROL</name>
<comment type="caution">
    <text evidence="7">The sequence shown here is derived from an EMBL/GenBank/DDBJ whole genome shotgun (WGS) entry which is preliminary data.</text>
</comment>
<evidence type="ECO:0000256" key="2">
    <source>
        <dbReference type="ARBA" id="ARBA00022692"/>
    </source>
</evidence>
<dbReference type="EMBL" id="JABANM010036630">
    <property type="protein sequence ID" value="KAF4688672.1"/>
    <property type="molecule type" value="Genomic_DNA"/>
</dbReference>
<dbReference type="PANTHER" id="PTHR24221">
    <property type="entry name" value="ATP-BINDING CASSETTE SUB-FAMILY B"/>
    <property type="match status" value="1"/>
</dbReference>
<dbReference type="InterPro" id="IPR011527">
    <property type="entry name" value="ABC1_TM_dom"/>
</dbReference>
<gene>
    <name evidence="7" type="primary">ABCB2_9</name>
    <name evidence="7" type="ORF">FOZ62_004697</name>
</gene>
<dbReference type="GO" id="GO:0016020">
    <property type="term" value="C:membrane"/>
    <property type="evidence" value="ECO:0007669"/>
    <property type="project" value="UniProtKB-SubCell"/>
</dbReference>
<dbReference type="PROSITE" id="PS50929">
    <property type="entry name" value="ABC_TM1F"/>
    <property type="match status" value="1"/>
</dbReference>
<feature type="domain" description="ABC transmembrane type-1" evidence="6">
    <location>
        <begin position="41"/>
        <end position="110"/>
    </location>
</feature>
<dbReference type="AlphaFoldDB" id="A0A7J6NXP8"/>
<proteinExistence type="predicted"/>
<keyword evidence="4 5" id="KW-0472">Membrane</keyword>
<dbReference type="InterPro" id="IPR039421">
    <property type="entry name" value="Type_1_exporter"/>
</dbReference>
<dbReference type="Proteomes" id="UP000574390">
    <property type="component" value="Unassembled WGS sequence"/>
</dbReference>
<feature type="transmembrane region" description="Helical" evidence="5">
    <location>
        <begin position="81"/>
        <end position="102"/>
    </location>
</feature>